<reference evidence="2" key="1">
    <citation type="submission" date="2016-11" db="UniProtKB">
        <authorList>
            <consortium name="WormBaseParasite"/>
        </authorList>
    </citation>
    <scope>IDENTIFICATION</scope>
    <source>
        <strain evidence="2">KR3021</strain>
    </source>
</reference>
<dbReference type="Proteomes" id="UP000095286">
    <property type="component" value="Unplaced"/>
</dbReference>
<name>A0AC35TQ92_9BILA</name>
<evidence type="ECO:0000313" key="2">
    <source>
        <dbReference type="WBParaSite" id="RSKR_0000333100.1"/>
    </source>
</evidence>
<evidence type="ECO:0000313" key="1">
    <source>
        <dbReference type="Proteomes" id="UP000095286"/>
    </source>
</evidence>
<sequence length="95" mass="10918">MVALTKFGCESTWFSNKSNVAEIEHDKVYGYIFNKPTTALFSLIKGRHWFPVIKVNAQFYNMDSKLANPVLILNFNEFIESNVKEGNTLLLITKK</sequence>
<organism evidence="1 2">
    <name type="scientific">Rhabditophanes sp. KR3021</name>
    <dbReference type="NCBI Taxonomy" id="114890"/>
    <lineage>
        <taxon>Eukaryota</taxon>
        <taxon>Metazoa</taxon>
        <taxon>Ecdysozoa</taxon>
        <taxon>Nematoda</taxon>
        <taxon>Chromadorea</taxon>
        <taxon>Rhabditida</taxon>
        <taxon>Tylenchina</taxon>
        <taxon>Panagrolaimomorpha</taxon>
        <taxon>Strongyloidoidea</taxon>
        <taxon>Alloionematidae</taxon>
        <taxon>Rhabditophanes</taxon>
    </lineage>
</organism>
<accession>A0AC35TQ92</accession>
<protein>
    <submittedName>
        <fullName evidence="2">Ubiquitinyl hydrolase 1</fullName>
    </submittedName>
</protein>
<dbReference type="WBParaSite" id="RSKR_0000333100.1">
    <property type="protein sequence ID" value="RSKR_0000333100.1"/>
    <property type="gene ID" value="RSKR_0000333100"/>
</dbReference>
<proteinExistence type="predicted"/>